<organism evidence="2 3">
    <name type="scientific">Tribolium castaneum</name>
    <name type="common">Red flour beetle</name>
    <dbReference type="NCBI Taxonomy" id="7070"/>
    <lineage>
        <taxon>Eukaryota</taxon>
        <taxon>Metazoa</taxon>
        <taxon>Ecdysozoa</taxon>
        <taxon>Arthropoda</taxon>
        <taxon>Hexapoda</taxon>
        <taxon>Insecta</taxon>
        <taxon>Pterygota</taxon>
        <taxon>Neoptera</taxon>
        <taxon>Endopterygota</taxon>
        <taxon>Coleoptera</taxon>
        <taxon>Polyphaga</taxon>
        <taxon>Cucujiformia</taxon>
        <taxon>Tenebrionidae</taxon>
        <taxon>Tenebrionidae incertae sedis</taxon>
        <taxon>Tribolium</taxon>
    </lineage>
</organism>
<gene>
    <name evidence="2" type="primary">AUGUSTUS-3.0.2_11314</name>
    <name evidence="2" type="ORF">TcasGA2_TC011314</name>
</gene>
<name>D6X3X3_TRICA</name>
<reference evidence="2 3" key="1">
    <citation type="journal article" date="2008" name="Nature">
        <title>The genome of the model beetle and pest Tribolium castaneum.</title>
        <authorList>
            <consortium name="Tribolium Genome Sequencing Consortium"/>
            <person name="Richards S."/>
            <person name="Gibbs R.A."/>
            <person name="Weinstock G.M."/>
            <person name="Brown S.J."/>
            <person name="Denell R."/>
            <person name="Beeman R.W."/>
            <person name="Gibbs R."/>
            <person name="Beeman R.W."/>
            <person name="Brown S.J."/>
            <person name="Bucher G."/>
            <person name="Friedrich M."/>
            <person name="Grimmelikhuijzen C.J."/>
            <person name="Klingler M."/>
            <person name="Lorenzen M."/>
            <person name="Richards S."/>
            <person name="Roth S."/>
            <person name="Schroder R."/>
            <person name="Tautz D."/>
            <person name="Zdobnov E.M."/>
            <person name="Muzny D."/>
            <person name="Gibbs R.A."/>
            <person name="Weinstock G.M."/>
            <person name="Attaway T."/>
            <person name="Bell S."/>
            <person name="Buhay C.J."/>
            <person name="Chandrabose M.N."/>
            <person name="Chavez D."/>
            <person name="Clerk-Blankenburg K.P."/>
            <person name="Cree A."/>
            <person name="Dao M."/>
            <person name="Davis C."/>
            <person name="Chacko J."/>
            <person name="Dinh H."/>
            <person name="Dugan-Rocha S."/>
            <person name="Fowler G."/>
            <person name="Garner T.T."/>
            <person name="Garnes J."/>
            <person name="Gnirke A."/>
            <person name="Hawes A."/>
            <person name="Hernandez J."/>
            <person name="Hines S."/>
            <person name="Holder M."/>
            <person name="Hume J."/>
            <person name="Jhangiani S.N."/>
            <person name="Joshi V."/>
            <person name="Khan Z.M."/>
            <person name="Jackson L."/>
            <person name="Kovar C."/>
            <person name="Kowis A."/>
            <person name="Lee S."/>
            <person name="Lewis L.R."/>
            <person name="Margolis J."/>
            <person name="Morgan M."/>
            <person name="Nazareth L.V."/>
            <person name="Nguyen N."/>
            <person name="Okwuonu G."/>
            <person name="Parker D."/>
            <person name="Richards S."/>
            <person name="Ruiz S.J."/>
            <person name="Santibanez J."/>
            <person name="Savard J."/>
            <person name="Scherer S.E."/>
            <person name="Schneider B."/>
            <person name="Sodergren E."/>
            <person name="Tautz D."/>
            <person name="Vattahil S."/>
            <person name="Villasana D."/>
            <person name="White C.S."/>
            <person name="Wright R."/>
            <person name="Park Y."/>
            <person name="Beeman R.W."/>
            <person name="Lord J."/>
            <person name="Oppert B."/>
            <person name="Lorenzen M."/>
            <person name="Brown S."/>
            <person name="Wang L."/>
            <person name="Savard J."/>
            <person name="Tautz D."/>
            <person name="Richards S."/>
            <person name="Weinstock G."/>
            <person name="Gibbs R.A."/>
            <person name="Liu Y."/>
            <person name="Worley K."/>
            <person name="Weinstock G."/>
            <person name="Elsik C.G."/>
            <person name="Reese J.T."/>
            <person name="Elhaik E."/>
            <person name="Landan G."/>
            <person name="Graur D."/>
            <person name="Arensburger P."/>
            <person name="Atkinson P."/>
            <person name="Beeman R.W."/>
            <person name="Beidler J."/>
            <person name="Brown S.J."/>
            <person name="Demuth J.P."/>
            <person name="Drury D.W."/>
            <person name="Du Y.Z."/>
            <person name="Fujiwara H."/>
            <person name="Lorenzen M."/>
            <person name="Maselli V."/>
            <person name="Osanai M."/>
            <person name="Park Y."/>
            <person name="Robertson H.M."/>
            <person name="Tu Z."/>
            <person name="Wang J.J."/>
            <person name="Wang S."/>
            <person name="Richards S."/>
            <person name="Song H."/>
            <person name="Zhang L."/>
            <person name="Sodergren E."/>
            <person name="Werner D."/>
            <person name="Stanke M."/>
            <person name="Morgenstern B."/>
            <person name="Solovyev V."/>
            <person name="Kosarev P."/>
            <person name="Brown G."/>
            <person name="Chen H.C."/>
            <person name="Ermolaeva O."/>
            <person name="Hlavina W."/>
            <person name="Kapustin Y."/>
            <person name="Kiryutin B."/>
            <person name="Kitts P."/>
            <person name="Maglott D."/>
            <person name="Pruitt K."/>
            <person name="Sapojnikov V."/>
            <person name="Souvorov A."/>
            <person name="Mackey A.J."/>
            <person name="Waterhouse R.M."/>
            <person name="Wyder S."/>
            <person name="Zdobnov E.M."/>
            <person name="Zdobnov E.M."/>
            <person name="Wyder S."/>
            <person name="Kriventseva E.V."/>
            <person name="Kadowaki T."/>
            <person name="Bork P."/>
            <person name="Aranda M."/>
            <person name="Bao R."/>
            <person name="Beermann A."/>
            <person name="Berns N."/>
            <person name="Bolognesi R."/>
            <person name="Bonneton F."/>
            <person name="Bopp D."/>
            <person name="Brown S.J."/>
            <person name="Bucher G."/>
            <person name="Butts T."/>
            <person name="Chaumot A."/>
            <person name="Denell R.E."/>
            <person name="Ferrier D.E."/>
            <person name="Friedrich M."/>
            <person name="Gordon C.M."/>
            <person name="Jindra M."/>
            <person name="Klingler M."/>
            <person name="Lan Q."/>
            <person name="Lattorff H.M."/>
            <person name="Laudet V."/>
            <person name="von Levetsow C."/>
            <person name="Liu Z."/>
            <person name="Lutz R."/>
            <person name="Lynch J.A."/>
            <person name="da Fonseca R.N."/>
            <person name="Posnien N."/>
            <person name="Reuter R."/>
            <person name="Roth S."/>
            <person name="Savard J."/>
            <person name="Schinko J.B."/>
            <person name="Schmitt C."/>
            <person name="Schoppmeier M."/>
            <person name="Schroder R."/>
            <person name="Shippy T.D."/>
            <person name="Simonnet F."/>
            <person name="Marques-Souza H."/>
            <person name="Tautz D."/>
            <person name="Tomoyasu Y."/>
            <person name="Trauner J."/>
            <person name="Van der Zee M."/>
            <person name="Vervoort M."/>
            <person name="Wittkopp N."/>
            <person name="Wimmer E.A."/>
            <person name="Yang X."/>
            <person name="Jones A.K."/>
            <person name="Sattelle D.B."/>
            <person name="Ebert P.R."/>
            <person name="Nelson D."/>
            <person name="Scott J.G."/>
            <person name="Beeman R.W."/>
            <person name="Muthukrishnan S."/>
            <person name="Kramer K.J."/>
            <person name="Arakane Y."/>
            <person name="Beeman R.W."/>
            <person name="Zhu Q."/>
            <person name="Hogenkamp D."/>
            <person name="Dixit R."/>
            <person name="Oppert B."/>
            <person name="Jiang H."/>
            <person name="Zou Z."/>
            <person name="Marshall J."/>
            <person name="Elpidina E."/>
            <person name="Vinokurov K."/>
            <person name="Oppert C."/>
            <person name="Zou Z."/>
            <person name="Evans J."/>
            <person name="Lu Z."/>
            <person name="Zhao P."/>
            <person name="Sumathipala N."/>
            <person name="Altincicek B."/>
            <person name="Vilcinskas A."/>
            <person name="Williams M."/>
            <person name="Hultmark D."/>
            <person name="Hetru C."/>
            <person name="Jiang H."/>
            <person name="Grimmelikhuijzen C.J."/>
            <person name="Hauser F."/>
            <person name="Cazzamali G."/>
            <person name="Williamson M."/>
            <person name="Park Y."/>
            <person name="Li B."/>
            <person name="Tanaka Y."/>
            <person name="Predel R."/>
            <person name="Neupert S."/>
            <person name="Schachtner J."/>
            <person name="Verleyen P."/>
            <person name="Raible F."/>
            <person name="Bork P."/>
            <person name="Friedrich M."/>
            <person name="Walden K.K."/>
            <person name="Robertson H.M."/>
            <person name="Angeli S."/>
            <person name="Foret S."/>
            <person name="Bucher G."/>
            <person name="Schuetz S."/>
            <person name="Maleszka R."/>
            <person name="Wimmer E.A."/>
            <person name="Beeman R.W."/>
            <person name="Lorenzen M."/>
            <person name="Tomoyasu Y."/>
            <person name="Miller S.C."/>
            <person name="Grossmann D."/>
            <person name="Bucher G."/>
        </authorList>
    </citation>
    <scope>NUCLEOTIDE SEQUENCE [LARGE SCALE GENOMIC DNA]</scope>
    <source>
        <strain evidence="2 3">Georgia GA2</strain>
    </source>
</reference>
<dbReference type="Proteomes" id="UP000007266">
    <property type="component" value="Linkage group 10"/>
</dbReference>
<evidence type="ECO:0000256" key="1">
    <source>
        <dbReference type="SAM" id="MobiDB-lite"/>
    </source>
</evidence>
<keyword evidence="3" id="KW-1185">Reference proteome</keyword>
<sequence>MHFYGGLTTWRAPSLGFPQRLVRLCRKSSLGGFFARKKHPISIKGGRGPILAPYLEISMHNPHEKREKCRATQHTHHLRQICSPSLAHTVMAAAWLTHRRDRAQSGQKGPRSAEIPTERRSAARERPENPFFRGKSRDLDEMDADFGRHKWRLRS</sequence>
<accession>D6X3X3</accession>
<evidence type="ECO:0000313" key="3">
    <source>
        <dbReference type="Proteomes" id="UP000007266"/>
    </source>
</evidence>
<dbReference type="EMBL" id="KQ971379">
    <property type="protein sequence ID" value="EEZ97480.1"/>
    <property type="molecule type" value="Genomic_DNA"/>
</dbReference>
<feature type="compositionally biased region" description="Basic and acidic residues" evidence="1">
    <location>
        <begin position="116"/>
        <end position="128"/>
    </location>
</feature>
<feature type="region of interest" description="Disordered" evidence="1">
    <location>
        <begin position="97"/>
        <end position="155"/>
    </location>
</feature>
<dbReference type="HOGENOM" id="CLU_1697785_0_0_1"/>
<dbReference type="AlphaFoldDB" id="D6X3X3"/>
<evidence type="ECO:0000313" key="2">
    <source>
        <dbReference type="EMBL" id="EEZ97480.1"/>
    </source>
</evidence>
<protein>
    <submittedName>
        <fullName evidence="2">Uncharacterized protein</fullName>
    </submittedName>
</protein>
<proteinExistence type="predicted"/>
<reference evidence="2 3" key="2">
    <citation type="journal article" date="2010" name="Nucleic Acids Res.">
        <title>BeetleBase in 2010: revisions to provide comprehensive genomic information for Tribolium castaneum.</title>
        <authorList>
            <person name="Kim H.S."/>
            <person name="Murphy T."/>
            <person name="Xia J."/>
            <person name="Caragea D."/>
            <person name="Park Y."/>
            <person name="Beeman R.W."/>
            <person name="Lorenzen M.D."/>
            <person name="Butcher S."/>
            <person name="Manak J.R."/>
            <person name="Brown S.J."/>
        </authorList>
    </citation>
    <scope>GENOME REANNOTATION</scope>
    <source>
        <strain evidence="2 3">Georgia GA2</strain>
    </source>
</reference>